<dbReference type="EMBL" id="GBRH01228155">
    <property type="protein sequence ID" value="JAD69740.1"/>
    <property type="molecule type" value="Transcribed_RNA"/>
</dbReference>
<dbReference type="AlphaFoldDB" id="A0A0A9C8L4"/>
<sequence>MLPSKVFMLRFRCLSLLRRPSSDGIAPWKLLFDSCSLVRADRFPMHGNMDPEMPSDASSSAITRRGALTLQVTPCQLQNSTDALLHVAKTWAGPDSWDLKQRRACRSFSLSTHMADGMLLVKMKR</sequence>
<reference evidence="1" key="2">
    <citation type="journal article" date="2015" name="Data Brief">
        <title>Shoot transcriptome of the giant reed, Arundo donax.</title>
        <authorList>
            <person name="Barrero R.A."/>
            <person name="Guerrero F.D."/>
            <person name="Moolhuijzen P."/>
            <person name="Goolsby J.A."/>
            <person name="Tidwell J."/>
            <person name="Bellgard S.E."/>
            <person name="Bellgard M.I."/>
        </authorList>
    </citation>
    <scope>NUCLEOTIDE SEQUENCE</scope>
    <source>
        <tissue evidence="1">Shoot tissue taken approximately 20 cm above the soil surface</tissue>
    </source>
</reference>
<reference evidence="1" key="1">
    <citation type="submission" date="2014-09" db="EMBL/GenBank/DDBJ databases">
        <authorList>
            <person name="Magalhaes I.L.F."/>
            <person name="Oliveira U."/>
            <person name="Santos F.R."/>
            <person name="Vidigal T.H.D.A."/>
            <person name="Brescovit A.D."/>
            <person name="Santos A.J."/>
        </authorList>
    </citation>
    <scope>NUCLEOTIDE SEQUENCE</scope>
    <source>
        <tissue evidence="1">Shoot tissue taken approximately 20 cm above the soil surface</tissue>
    </source>
</reference>
<name>A0A0A9C8L4_ARUDO</name>
<organism evidence="1">
    <name type="scientific">Arundo donax</name>
    <name type="common">Giant reed</name>
    <name type="synonym">Donax arundinaceus</name>
    <dbReference type="NCBI Taxonomy" id="35708"/>
    <lineage>
        <taxon>Eukaryota</taxon>
        <taxon>Viridiplantae</taxon>
        <taxon>Streptophyta</taxon>
        <taxon>Embryophyta</taxon>
        <taxon>Tracheophyta</taxon>
        <taxon>Spermatophyta</taxon>
        <taxon>Magnoliopsida</taxon>
        <taxon>Liliopsida</taxon>
        <taxon>Poales</taxon>
        <taxon>Poaceae</taxon>
        <taxon>PACMAD clade</taxon>
        <taxon>Arundinoideae</taxon>
        <taxon>Arundineae</taxon>
        <taxon>Arundo</taxon>
    </lineage>
</organism>
<accession>A0A0A9C8L4</accession>
<proteinExistence type="predicted"/>
<protein>
    <submittedName>
        <fullName evidence="1">Uncharacterized protein</fullName>
    </submittedName>
</protein>
<evidence type="ECO:0000313" key="1">
    <source>
        <dbReference type="EMBL" id="JAD69740.1"/>
    </source>
</evidence>